<dbReference type="Pfam" id="PF10117">
    <property type="entry name" value="McrBC"/>
    <property type="match status" value="1"/>
</dbReference>
<keyword evidence="2" id="KW-1185">Reference proteome</keyword>
<comment type="caution">
    <text evidence="1">The sequence shown here is derived from an EMBL/GenBank/DDBJ whole genome shotgun (WGS) entry which is preliminary data.</text>
</comment>
<reference evidence="1 2" key="1">
    <citation type="submission" date="2016-10" db="EMBL/GenBank/DDBJ databases">
        <authorList>
            <person name="Varghese N."/>
            <person name="Submissions S."/>
        </authorList>
    </citation>
    <scope>NUCLEOTIDE SEQUENCE [LARGE SCALE GENOMIC DNA]</scope>
    <source>
        <strain evidence="1 2">CGMCC 1.10941</strain>
    </source>
</reference>
<accession>A0ABY0R391</accession>
<dbReference type="RefSeq" id="WP_089745572.1">
    <property type="nucleotide sequence ID" value="NZ_FNHD01000023.1"/>
</dbReference>
<organism evidence="1 2">
    <name type="scientific">Chryseobacterium taihuense</name>
    <dbReference type="NCBI Taxonomy" id="1141221"/>
    <lineage>
        <taxon>Bacteria</taxon>
        <taxon>Pseudomonadati</taxon>
        <taxon>Bacteroidota</taxon>
        <taxon>Flavobacteriia</taxon>
        <taxon>Flavobacteriales</taxon>
        <taxon>Weeksellaceae</taxon>
        <taxon>Chryseobacterium group</taxon>
        <taxon>Chryseobacterium</taxon>
    </lineage>
</organism>
<dbReference type="EMBL" id="FNHD01000023">
    <property type="protein sequence ID" value="SDM33002.1"/>
    <property type="molecule type" value="Genomic_DNA"/>
</dbReference>
<protein>
    <submittedName>
        <fullName evidence="1">5-methylcytosine-specific restriction enzyme subunit McrC</fullName>
    </submittedName>
</protein>
<proteinExistence type="predicted"/>
<evidence type="ECO:0000313" key="1">
    <source>
        <dbReference type="EMBL" id="SDM33002.1"/>
    </source>
</evidence>
<dbReference type="Proteomes" id="UP000199242">
    <property type="component" value="Unassembled WGS sequence"/>
</dbReference>
<dbReference type="InterPro" id="IPR011604">
    <property type="entry name" value="PDDEXK-like_dom_sf"/>
</dbReference>
<sequence length="405" mass="47996">MSKNKPIQVFEYQKLKIGQDGFTETHFQSLVLFNEKNSNKYFTAVHKGILFNCYVGVIQIGGLTIEILPKADSNDNKLIWRDVLLHMLKECKLIQVDNVSETHLKKKYNSVLEAYYDIYLNEIEYLIKRGLIKKYRKNQSNQLSLKGKLLFSQNIQKNLVHKERFYCSHQVYDRNNLIHQILLEGLSVLQHLETRGFTDRINRIMLEFDKIDKVKITPRHFAKIQTNRKTKPYTNAIQIARMLILNYSPNISSGNENMLTLLFDMNKLWEEYIFRILHKYKPATYKVSYQNSDNFWENKRIKPDILLTKEDGENFIIDTKWKITTSNKPSDEDLKQMFVYNLHWESPKSMLLYPQIDQKDSEFGNYKFKYNDRINQCKLGFVSILDSGRIKKGKQLCDEILSKIQ</sequence>
<dbReference type="InterPro" id="IPR019292">
    <property type="entry name" value="McrC"/>
</dbReference>
<dbReference type="PANTHER" id="PTHR38733:SF1">
    <property type="entry name" value="TYPE IV METHYL-DIRECTED RESTRICTION ENZYME ECOKMCRBC"/>
    <property type="match status" value="1"/>
</dbReference>
<evidence type="ECO:0000313" key="2">
    <source>
        <dbReference type="Proteomes" id="UP000199242"/>
    </source>
</evidence>
<gene>
    <name evidence="1" type="ORF">SAMN05216273_12313</name>
</gene>
<dbReference type="Gene3D" id="3.90.320.10">
    <property type="match status" value="1"/>
</dbReference>
<dbReference type="PANTHER" id="PTHR38733">
    <property type="entry name" value="PROTEIN MCRC"/>
    <property type="match status" value="1"/>
</dbReference>
<name>A0ABY0R391_9FLAO</name>